<keyword evidence="2" id="KW-0479">Metal-binding</keyword>
<organism evidence="6 7">
    <name type="scientific">Ziziphus jujuba</name>
    <name type="common">Chinese jujube</name>
    <name type="synonym">Ziziphus sativa</name>
    <dbReference type="NCBI Taxonomy" id="326968"/>
    <lineage>
        <taxon>Eukaryota</taxon>
        <taxon>Viridiplantae</taxon>
        <taxon>Streptophyta</taxon>
        <taxon>Embryophyta</taxon>
        <taxon>Tracheophyta</taxon>
        <taxon>Spermatophyta</taxon>
        <taxon>Magnoliopsida</taxon>
        <taxon>eudicotyledons</taxon>
        <taxon>Gunneridae</taxon>
        <taxon>Pentapetalae</taxon>
        <taxon>rosids</taxon>
        <taxon>fabids</taxon>
        <taxon>Rosales</taxon>
        <taxon>Rhamnaceae</taxon>
        <taxon>Paliureae</taxon>
        <taxon>Ziziphus</taxon>
    </lineage>
</organism>
<dbReference type="InterPro" id="IPR044814">
    <property type="entry name" value="Terpene_cyclase_plant_C1"/>
</dbReference>
<evidence type="ECO:0000313" key="6">
    <source>
        <dbReference type="Proteomes" id="UP001652623"/>
    </source>
</evidence>
<accession>A0ABM4AEL4</accession>
<dbReference type="InterPro" id="IPR008949">
    <property type="entry name" value="Isoprenoid_synthase_dom_sf"/>
</dbReference>
<evidence type="ECO:0000259" key="4">
    <source>
        <dbReference type="Pfam" id="PF01397"/>
    </source>
</evidence>
<evidence type="ECO:0000256" key="3">
    <source>
        <dbReference type="ARBA" id="ARBA00022842"/>
    </source>
</evidence>
<dbReference type="InterPro" id="IPR036965">
    <property type="entry name" value="Terpene_synth_N_sf"/>
</dbReference>
<dbReference type="Pfam" id="PF01397">
    <property type="entry name" value="Terpene_synth"/>
    <property type="match status" value="1"/>
</dbReference>
<reference evidence="7" key="1">
    <citation type="submission" date="2025-08" db="UniProtKB">
        <authorList>
            <consortium name="RefSeq"/>
        </authorList>
    </citation>
    <scope>IDENTIFICATION</scope>
    <source>
        <tissue evidence="7">Seedling</tissue>
    </source>
</reference>
<keyword evidence="6" id="KW-1185">Reference proteome</keyword>
<dbReference type="SFLD" id="SFLDS00005">
    <property type="entry name" value="Isoprenoid_Synthase_Type_I"/>
    <property type="match status" value="1"/>
</dbReference>
<evidence type="ECO:0000313" key="7">
    <source>
        <dbReference type="RefSeq" id="XP_060675171.1"/>
    </source>
</evidence>
<dbReference type="PANTHER" id="PTHR31225:SF205">
    <property type="entry name" value="(-)-GERMACRENE D SYNTHASE-LIKE"/>
    <property type="match status" value="1"/>
</dbReference>
<sequence>MSVQEVLVLSTKNNERPSADFQPSIWGDYFLTHCVETVSVENMRQQVEELKEEVRGSLMDSHKKPLHKLELIDAVQRLGVSYHFEREINEILENMHHKYSNIGFLNSEHDDLCTIALWFRLLRQHGYYTSCDVFNKFKDGEGNFMASLTIDVVSMLSLYEAAQLRIQGEQILDEVMAFTTTHLESMVSSISPYLSEKVTFSLNRPIRKNSPRLETRHYISLYPKEDFHNPTLLKLAELDFNVLQALHQQEVSNMTRWWKNLDFQRKLPYARDRVVELYFWILGEYFEPQYSLARELATKVITMISILDDTYDAHGTYEELKLFTEEIKRWDVSAIHVLPDYMKLLYKAILDIFSDIEEHTTKEGRSYCVHYAKKAMEELVQAYFTEATWFHDAYTPTFEDYMSVAAVTATYNLVITSSFIGMGEIATKEVFDWVCNKPKIMEASLVIGRLMNDMVSHKFEQKRPHIASAVECYMKQHGVDEEKANKMLAKEVDNAWKDINEELLKKPGSSGSTVAFPLLERILNLTRVTDVVYKDDDCYTNPHKLKHQVELLLKHPIAIR</sequence>
<name>A0ABM4AEL4_ZIZJJ</name>
<protein>
    <submittedName>
        <fullName evidence="7">(-)-germacrene D synthase-like</fullName>
    </submittedName>
</protein>
<dbReference type="Proteomes" id="UP001652623">
    <property type="component" value="Chromosome 7"/>
</dbReference>
<dbReference type="PANTHER" id="PTHR31225">
    <property type="entry name" value="OS04G0344100 PROTEIN-RELATED"/>
    <property type="match status" value="1"/>
</dbReference>
<dbReference type="SFLD" id="SFLDG01019">
    <property type="entry name" value="Terpene_Cyclase_Like_1_C_Termi"/>
    <property type="match status" value="1"/>
</dbReference>
<evidence type="ECO:0000256" key="2">
    <source>
        <dbReference type="ARBA" id="ARBA00022723"/>
    </source>
</evidence>
<dbReference type="SUPFAM" id="SSF48576">
    <property type="entry name" value="Terpenoid synthases"/>
    <property type="match status" value="1"/>
</dbReference>
<gene>
    <name evidence="7" type="primary">LOC125423950</name>
</gene>
<dbReference type="GeneID" id="125423950"/>
<dbReference type="SUPFAM" id="SSF48239">
    <property type="entry name" value="Terpenoid cyclases/Protein prenyltransferases"/>
    <property type="match status" value="1"/>
</dbReference>
<dbReference type="InterPro" id="IPR034741">
    <property type="entry name" value="Terpene_cyclase-like_1_C"/>
</dbReference>
<comment type="cofactor">
    <cofactor evidence="1">
        <name>Mg(2+)</name>
        <dbReference type="ChEBI" id="CHEBI:18420"/>
    </cofactor>
</comment>
<dbReference type="InterPro" id="IPR001906">
    <property type="entry name" value="Terpene_synth_N"/>
</dbReference>
<feature type="domain" description="Terpene synthase N-terminal" evidence="4">
    <location>
        <begin position="25"/>
        <end position="202"/>
    </location>
</feature>
<dbReference type="Gene3D" id="1.10.600.10">
    <property type="entry name" value="Farnesyl Diphosphate Synthase"/>
    <property type="match status" value="1"/>
</dbReference>
<dbReference type="InterPro" id="IPR005630">
    <property type="entry name" value="Terpene_synthase_metal-bd"/>
</dbReference>
<dbReference type="InterPro" id="IPR008930">
    <property type="entry name" value="Terpenoid_cyclase/PrenylTrfase"/>
</dbReference>
<dbReference type="RefSeq" id="XP_060675171.1">
    <property type="nucleotide sequence ID" value="XM_060819188.1"/>
</dbReference>
<evidence type="ECO:0000256" key="1">
    <source>
        <dbReference type="ARBA" id="ARBA00001946"/>
    </source>
</evidence>
<keyword evidence="3" id="KW-0460">Magnesium</keyword>
<dbReference type="Pfam" id="PF03936">
    <property type="entry name" value="Terpene_synth_C"/>
    <property type="match status" value="1"/>
</dbReference>
<evidence type="ECO:0000259" key="5">
    <source>
        <dbReference type="Pfam" id="PF03936"/>
    </source>
</evidence>
<dbReference type="CDD" id="cd00684">
    <property type="entry name" value="Terpene_cyclase_plant_C1"/>
    <property type="match status" value="1"/>
</dbReference>
<dbReference type="Gene3D" id="1.50.10.130">
    <property type="entry name" value="Terpene synthase, N-terminal domain"/>
    <property type="match status" value="1"/>
</dbReference>
<proteinExistence type="predicted"/>
<feature type="domain" description="Terpene synthase metal-binding" evidence="5">
    <location>
        <begin position="259"/>
        <end position="498"/>
    </location>
</feature>
<dbReference type="InterPro" id="IPR050148">
    <property type="entry name" value="Terpene_synthase-like"/>
</dbReference>